<accession>A0AA37SSP3</accession>
<keyword evidence="1" id="KW-0732">Signal</keyword>
<organism evidence="2 3">
    <name type="scientific">Agaribacter marinus</name>
    <dbReference type="NCBI Taxonomy" id="1431249"/>
    <lineage>
        <taxon>Bacteria</taxon>
        <taxon>Pseudomonadati</taxon>
        <taxon>Pseudomonadota</taxon>
        <taxon>Gammaproteobacteria</taxon>
        <taxon>Alteromonadales</taxon>
        <taxon>Alteromonadaceae</taxon>
        <taxon>Agaribacter</taxon>
    </lineage>
</organism>
<dbReference type="SUPFAM" id="SSF53649">
    <property type="entry name" value="Alkaline phosphatase-like"/>
    <property type="match status" value="1"/>
</dbReference>
<gene>
    <name evidence="2" type="ORF">GCM10007852_01840</name>
</gene>
<evidence type="ECO:0000313" key="3">
    <source>
        <dbReference type="Proteomes" id="UP001156601"/>
    </source>
</evidence>
<dbReference type="Pfam" id="PF07394">
    <property type="entry name" value="DUF1501"/>
    <property type="match status" value="1"/>
</dbReference>
<dbReference type="RefSeq" id="WP_284215608.1">
    <property type="nucleotide sequence ID" value="NZ_BSOT01000002.1"/>
</dbReference>
<evidence type="ECO:0000256" key="1">
    <source>
        <dbReference type="ARBA" id="ARBA00022729"/>
    </source>
</evidence>
<dbReference type="PANTHER" id="PTHR43737:SF1">
    <property type="entry name" value="DUF1501 DOMAIN-CONTAINING PROTEIN"/>
    <property type="match status" value="1"/>
</dbReference>
<dbReference type="NCBIfam" id="TIGR01409">
    <property type="entry name" value="TAT_signal_seq"/>
    <property type="match status" value="1"/>
</dbReference>
<proteinExistence type="predicted"/>
<sequence>MSKFPFLHLATQAKDTQRIDLTRRNFLTGSGATVGGAMMGGAALASIISKSAMAGGTQLDFTRPMNSPLAPLPPQYPARAKRVIYLHMAGAPSQLELFDFKPELKKYDGKTAPESFLKGKRFAFISGKPKLLAPLYDFKQHGQSGAWISDRLPHLAKHADDLCFIKSMQTDQFNHAPAQILMHTGNAVSGNPSLGAWTTYGLGTFNQNLPGYVSLISGSRSPDGGKQLWGSGFLPSVYQGVKCRSDGDPVLYLSNPDGVSRNARRKVLDAIADINMQTHGALGDPETLTRISQYEMAYRMQVEANDAFDIKKESQATLAMYGAQPGKKSYANNCLVARRLAERGVRFIQLFDYDWDHHGTNQNDSLSHGFVNKCKSIDQSTAALLSDLKRTGLLDDTLVVWGGEFGRTPMQENRGGQDNQFAGRDHHPHAFTTWMAGAGVKGGYTLGETDELGYSVVKDPVEMQDFHATFLYLLGFDHLQFTYRFQGLDHKLTGLKKAKILGKILA</sequence>
<dbReference type="InterPro" id="IPR006311">
    <property type="entry name" value="TAT_signal"/>
</dbReference>
<dbReference type="PANTHER" id="PTHR43737">
    <property type="entry name" value="BLL7424 PROTEIN"/>
    <property type="match status" value="1"/>
</dbReference>
<name>A0AA37SSP3_9ALTE</name>
<comment type="caution">
    <text evidence="2">The sequence shown here is derived from an EMBL/GenBank/DDBJ whole genome shotgun (WGS) entry which is preliminary data.</text>
</comment>
<dbReference type="AlphaFoldDB" id="A0AA37SSP3"/>
<dbReference type="InterPro" id="IPR010869">
    <property type="entry name" value="DUF1501"/>
</dbReference>
<dbReference type="EMBL" id="BSOT01000002">
    <property type="protein sequence ID" value="GLR69276.1"/>
    <property type="molecule type" value="Genomic_DNA"/>
</dbReference>
<reference evidence="2" key="2">
    <citation type="submission" date="2023-01" db="EMBL/GenBank/DDBJ databases">
        <title>Draft genome sequence of Agaribacter marinus strain NBRC 110023.</title>
        <authorList>
            <person name="Sun Q."/>
            <person name="Mori K."/>
        </authorList>
    </citation>
    <scope>NUCLEOTIDE SEQUENCE</scope>
    <source>
        <strain evidence="2">NBRC 110023</strain>
    </source>
</reference>
<dbReference type="PROSITE" id="PS51318">
    <property type="entry name" value="TAT"/>
    <property type="match status" value="1"/>
</dbReference>
<dbReference type="Proteomes" id="UP001156601">
    <property type="component" value="Unassembled WGS sequence"/>
</dbReference>
<keyword evidence="3" id="KW-1185">Reference proteome</keyword>
<dbReference type="InterPro" id="IPR017850">
    <property type="entry name" value="Alkaline_phosphatase_core_sf"/>
</dbReference>
<protein>
    <submittedName>
        <fullName evidence="2">Sulfatase</fullName>
    </submittedName>
</protein>
<dbReference type="InterPro" id="IPR019546">
    <property type="entry name" value="TAT_signal_bac_arc"/>
</dbReference>
<evidence type="ECO:0000313" key="2">
    <source>
        <dbReference type="EMBL" id="GLR69276.1"/>
    </source>
</evidence>
<dbReference type="Gene3D" id="3.40.720.10">
    <property type="entry name" value="Alkaline Phosphatase, subunit A"/>
    <property type="match status" value="1"/>
</dbReference>
<reference evidence="2" key="1">
    <citation type="journal article" date="2014" name="Int. J. Syst. Evol. Microbiol.">
        <title>Complete genome sequence of Corynebacterium casei LMG S-19264T (=DSM 44701T), isolated from a smear-ripened cheese.</title>
        <authorList>
            <consortium name="US DOE Joint Genome Institute (JGI-PGF)"/>
            <person name="Walter F."/>
            <person name="Albersmeier A."/>
            <person name="Kalinowski J."/>
            <person name="Ruckert C."/>
        </authorList>
    </citation>
    <scope>NUCLEOTIDE SEQUENCE</scope>
    <source>
        <strain evidence="2">NBRC 110023</strain>
    </source>
</reference>